<keyword evidence="3" id="KW-1185">Reference proteome</keyword>
<gene>
    <name evidence="2" type="ORF">ABW22_10260</name>
</gene>
<dbReference type="EMBL" id="LDUG01000025">
    <property type="protein sequence ID" value="KVW95539.1"/>
    <property type="molecule type" value="Genomic_DNA"/>
</dbReference>
<name>A0A119CVT3_THIDE</name>
<feature type="transmembrane region" description="Helical" evidence="1">
    <location>
        <begin position="204"/>
        <end position="227"/>
    </location>
</feature>
<evidence type="ECO:0000256" key="1">
    <source>
        <dbReference type="SAM" id="Phobius"/>
    </source>
</evidence>
<reference evidence="2 3" key="1">
    <citation type="journal article" date="2015" name="Appl. Environ. Microbiol.">
        <title>Aerobic and Anaerobic Thiosulfate Oxidation by a Cold-Adapted, Subglacial Chemoautotroph.</title>
        <authorList>
            <person name="Harrold Z.R."/>
            <person name="Skidmore M.L."/>
            <person name="Hamilton T.L."/>
            <person name="Desch L."/>
            <person name="Amada K."/>
            <person name="van Gelder W."/>
            <person name="Glover K."/>
            <person name="Roden E.E."/>
            <person name="Boyd E.S."/>
        </authorList>
    </citation>
    <scope>NUCLEOTIDE SEQUENCE [LARGE SCALE GENOMIC DNA]</scope>
    <source>
        <strain evidence="2 3">RG</strain>
    </source>
</reference>
<accession>A0A119CVT3</accession>
<feature type="transmembrane region" description="Helical" evidence="1">
    <location>
        <begin position="406"/>
        <end position="424"/>
    </location>
</feature>
<evidence type="ECO:0000313" key="2">
    <source>
        <dbReference type="EMBL" id="KVW95539.1"/>
    </source>
</evidence>
<keyword evidence="1" id="KW-0812">Transmembrane</keyword>
<protein>
    <submittedName>
        <fullName evidence="2">Uncharacterized protein</fullName>
    </submittedName>
</protein>
<evidence type="ECO:0000313" key="3">
    <source>
        <dbReference type="Proteomes" id="UP000064243"/>
    </source>
</evidence>
<feature type="transmembrane region" description="Helical" evidence="1">
    <location>
        <begin position="111"/>
        <end position="127"/>
    </location>
</feature>
<feature type="transmembrane region" description="Helical" evidence="1">
    <location>
        <begin position="281"/>
        <end position="299"/>
    </location>
</feature>
<feature type="transmembrane region" description="Helical" evidence="1">
    <location>
        <begin position="330"/>
        <end position="350"/>
    </location>
</feature>
<feature type="transmembrane region" description="Helical" evidence="1">
    <location>
        <begin position="134"/>
        <end position="153"/>
    </location>
</feature>
<feature type="transmembrane region" description="Helical" evidence="1">
    <location>
        <begin position="62"/>
        <end position="79"/>
    </location>
</feature>
<proteinExistence type="predicted"/>
<dbReference type="Proteomes" id="UP000064243">
    <property type="component" value="Unassembled WGS sequence"/>
</dbReference>
<feature type="transmembrane region" description="Helical" evidence="1">
    <location>
        <begin position="86"/>
        <end position="105"/>
    </location>
</feature>
<feature type="transmembrane region" description="Helical" evidence="1">
    <location>
        <begin position="305"/>
        <end position="323"/>
    </location>
</feature>
<dbReference type="OrthoDB" id="8556356at2"/>
<organism evidence="2 3">
    <name type="scientific">Thiobacillus denitrificans</name>
    <dbReference type="NCBI Taxonomy" id="36861"/>
    <lineage>
        <taxon>Bacteria</taxon>
        <taxon>Pseudomonadati</taxon>
        <taxon>Pseudomonadota</taxon>
        <taxon>Betaproteobacteria</taxon>
        <taxon>Nitrosomonadales</taxon>
        <taxon>Thiobacillaceae</taxon>
        <taxon>Thiobacillus</taxon>
    </lineage>
</organism>
<dbReference type="AlphaFoldDB" id="A0A119CVT3"/>
<keyword evidence="1" id="KW-0472">Membrane</keyword>
<dbReference type="STRING" id="1123392.GCA_000376425_00505"/>
<keyword evidence="1" id="KW-1133">Transmembrane helix</keyword>
<feature type="transmembrane region" description="Helical" evidence="1">
    <location>
        <begin position="247"/>
        <end position="269"/>
    </location>
</feature>
<sequence length="523" mass="56739">MPRCCAATLPQLGLLLLCAAWLLPGLVGHAPWKGGDGEHFVQLWRLLQGDVAPQAVSATPPLYYWVATATAWLTSPILALHDGARLASGVFIALALFFVARTARALYGAEAGWAAALTLLGCVGLLVRGHELNAYIAQFAAAAIMLYGLARLPQNARSGWVLGIGATLMLLAGGAAEAALILVLAGLLPLLLEDYRSAAARRALLLGVGLALAASAAWLAYLATQAIPFVRALNLQRWLGGDGLRPTYYPGILAWYAWPAWPLAAWGLYRSRRQWRTPGMVLPLGALVGLLGLYALAAHPGEEQGLILLLPLALLGAPGLFSLRRGAASALLWFALMLFGFIGLVFWVYWSAHDLGSPARLAARLTKLGMTGVGELRPWALALGLAVTLAWIVFLARVGRSPLRPILVWTASMTFIWALLMALFQAPLDRRLSYTSVGEELAARVPPADCLQTYRVRSQQRLLLTYHSGRQFAPADPGCSWLLVETRRREDAPRIPPGWVKQWEGARPGDRSDRFHLYARPRQ</sequence>
<feature type="transmembrane region" description="Helical" evidence="1">
    <location>
        <begin position="379"/>
        <end position="399"/>
    </location>
</feature>
<feature type="transmembrane region" description="Helical" evidence="1">
    <location>
        <begin position="159"/>
        <end position="192"/>
    </location>
</feature>
<dbReference type="PATRIC" id="fig|36861.3.peg.1716"/>
<dbReference type="RefSeq" id="WP_059755873.1">
    <property type="nucleotide sequence ID" value="NZ_LDUG01000025.1"/>
</dbReference>
<comment type="caution">
    <text evidence="2">The sequence shown here is derived from an EMBL/GenBank/DDBJ whole genome shotgun (WGS) entry which is preliminary data.</text>
</comment>